<sequence length="89" mass="10355">MAKGLSFNVTLSDEQIDQIAAVTADKIRYSTEVERNTHEYYESKLRTEKRKFELLSRKLAEKEFAIDRLRDVARKWKEKAEGSADDDGN</sequence>
<dbReference type="AlphaFoldDB" id="A0A1I0EDW5"/>
<reference evidence="1 2" key="1">
    <citation type="submission" date="2016-10" db="EMBL/GenBank/DDBJ databases">
        <authorList>
            <person name="de Groot N.N."/>
        </authorList>
    </citation>
    <scope>NUCLEOTIDE SEQUENCE [LARGE SCALE GENOMIC DNA]</scope>
    <source>
        <strain evidence="1 2">IBRC-M 10780</strain>
    </source>
</reference>
<dbReference type="STRING" id="930131.SAMN05216389_11155"/>
<dbReference type="Proteomes" id="UP000198618">
    <property type="component" value="Unassembled WGS sequence"/>
</dbReference>
<keyword evidence="2" id="KW-1185">Reference proteome</keyword>
<organism evidence="1 2">
    <name type="scientific">Oceanobacillus limi</name>
    <dbReference type="NCBI Taxonomy" id="930131"/>
    <lineage>
        <taxon>Bacteria</taxon>
        <taxon>Bacillati</taxon>
        <taxon>Bacillota</taxon>
        <taxon>Bacilli</taxon>
        <taxon>Bacillales</taxon>
        <taxon>Bacillaceae</taxon>
        <taxon>Oceanobacillus</taxon>
    </lineage>
</organism>
<dbReference type="EMBL" id="FOHE01000011">
    <property type="protein sequence ID" value="SET43242.1"/>
    <property type="molecule type" value="Genomic_DNA"/>
</dbReference>
<accession>A0A1I0EDW5</accession>
<evidence type="ECO:0000313" key="1">
    <source>
        <dbReference type="EMBL" id="SET43242.1"/>
    </source>
</evidence>
<protein>
    <submittedName>
        <fullName evidence="1">Uncharacterized protein</fullName>
    </submittedName>
</protein>
<dbReference type="RefSeq" id="WP_090870360.1">
    <property type="nucleotide sequence ID" value="NZ_FOHE01000011.1"/>
</dbReference>
<evidence type="ECO:0000313" key="2">
    <source>
        <dbReference type="Proteomes" id="UP000198618"/>
    </source>
</evidence>
<proteinExistence type="predicted"/>
<gene>
    <name evidence="1" type="ORF">SAMN05216389_11155</name>
</gene>
<name>A0A1I0EDW5_9BACI</name>